<dbReference type="CDD" id="cd07302">
    <property type="entry name" value="CHD"/>
    <property type="match status" value="1"/>
</dbReference>
<evidence type="ECO:0000259" key="2">
    <source>
        <dbReference type="PROSITE" id="PS50125"/>
    </source>
</evidence>
<dbReference type="SUPFAM" id="SSF55073">
    <property type="entry name" value="Nucleotide cyclase"/>
    <property type="match status" value="2"/>
</dbReference>
<organism evidence="3 4">
    <name type="scientific">Anaerosalibacter bizertensis</name>
    <dbReference type="NCBI Taxonomy" id="932217"/>
    <lineage>
        <taxon>Bacteria</taxon>
        <taxon>Bacillati</taxon>
        <taxon>Bacillota</taxon>
        <taxon>Tissierellia</taxon>
        <taxon>Tissierellales</taxon>
        <taxon>Sporanaerobacteraceae</taxon>
        <taxon>Anaerosalibacter</taxon>
    </lineage>
</organism>
<dbReference type="Pfam" id="PF00211">
    <property type="entry name" value="Guanylate_cyc"/>
    <property type="match status" value="1"/>
</dbReference>
<dbReference type="InterPro" id="IPR001054">
    <property type="entry name" value="A/G_cyclase"/>
</dbReference>
<dbReference type="GO" id="GO:0009190">
    <property type="term" value="P:cyclic nucleotide biosynthetic process"/>
    <property type="evidence" value="ECO:0007669"/>
    <property type="project" value="InterPro"/>
</dbReference>
<dbReference type="RefSeq" id="WP_226808957.1">
    <property type="nucleotide sequence ID" value="NZ_JAJBNW010000128.1"/>
</dbReference>
<proteinExistence type="predicted"/>
<dbReference type="Proteomes" id="UP001108123">
    <property type="component" value="Unassembled WGS sequence"/>
</dbReference>
<reference evidence="3" key="1">
    <citation type="submission" date="2022-01" db="EMBL/GenBank/DDBJ databases">
        <title>Collection of gut derived symbiotic bacterial strains cultured from healthy donors.</title>
        <authorList>
            <person name="Lin H."/>
            <person name="Kohout C."/>
            <person name="Waligurski E."/>
            <person name="Pamer E.G."/>
        </authorList>
    </citation>
    <scope>NUCLEOTIDE SEQUENCE</scope>
    <source>
        <strain evidence="3">MSK.14.39</strain>
    </source>
</reference>
<protein>
    <submittedName>
        <fullName evidence="3">Adenylate/guanylate cyclase domain-containing protein</fullName>
    </submittedName>
</protein>
<evidence type="ECO:0000256" key="1">
    <source>
        <dbReference type="SAM" id="Coils"/>
    </source>
</evidence>
<keyword evidence="4" id="KW-1185">Reference proteome</keyword>
<dbReference type="InterPro" id="IPR029787">
    <property type="entry name" value="Nucleotide_cyclase"/>
</dbReference>
<dbReference type="AlphaFoldDB" id="A0A9Q4AEA7"/>
<dbReference type="GO" id="GO:0004016">
    <property type="term" value="F:adenylate cyclase activity"/>
    <property type="evidence" value="ECO:0007669"/>
    <property type="project" value="UniProtKB-ARBA"/>
</dbReference>
<keyword evidence="1" id="KW-0175">Coiled coil</keyword>
<feature type="domain" description="Guanylate cyclase" evidence="2">
    <location>
        <begin position="258"/>
        <end position="395"/>
    </location>
</feature>
<gene>
    <name evidence="3" type="ORF">L0P62_11560</name>
</gene>
<comment type="caution">
    <text evidence="3">The sequence shown here is derived from an EMBL/GenBank/DDBJ whole genome shotgun (WGS) entry which is preliminary data.</text>
</comment>
<evidence type="ECO:0000313" key="4">
    <source>
        <dbReference type="Proteomes" id="UP001108123"/>
    </source>
</evidence>
<accession>A0A9Q4AEA7</accession>
<dbReference type="EMBL" id="JAKNID010000093">
    <property type="protein sequence ID" value="MCG4566066.1"/>
    <property type="molecule type" value="Genomic_DNA"/>
</dbReference>
<evidence type="ECO:0000313" key="3">
    <source>
        <dbReference type="EMBL" id="MCG4566066.1"/>
    </source>
</evidence>
<dbReference type="Gene3D" id="3.30.70.1230">
    <property type="entry name" value="Nucleotide cyclase"/>
    <property type="match status" value="2"/>
</dbReference>
<sequence length="689" mass="80079">MDRISGVHLYVNIKNLMDIINKEEEKDDDLKRTLHRLQTYFVGHTKLIKKYSGIVEKYTGSRSHILLKNEDDNISCNEILEIAVACFVFNNNIFNKLTKYSKYPKFSIHAGIDYGDYFEYDIDDGVNESEFTTIGRVANNSAKIQSYAPKNYIYITKKFYEKLDNEFQEVFVELTEDEKKEFNDKIRSKIFYKAHYNEIFDKDKMVEIEEGLSDVKERVEKESNDFNILDIKFESCTKKISFEGLSLKGRNKKLENAGVICADIRGFTKLFYENDKNLDDLSEVMEDIYHIMGVAVLDSGGTKVQYQGDRIIAIYNDFSDAENYIIRMLKAAFKLNEKIQNLNEEEKIKERLNNRKITIGIGCSSGKVIATRLGMNGNKDNIVLSDCYKKANKCEDIYADSNEIVIGKELKDIIDSKAGESEIPEFLALQELFTAISTNGYYVTTATLDEFNELVEQKKELKNSAEELFISDEISSHEKQISNIGLKPWGDKTNNQMLKTHNINDSLIINDFDSDYNFSRYLTLVKNDFNIVKKFFPLLKLTILPTIKPKEIFITGKLIPYEVFKKCNSDSDINRYSIYILATYPSNFNDENIYVEDMYKKIDWSKIPYEHQHLGSYRNKEILCTHHERGEINSISKSERTIAILFSAWKLYIQYKEFQKTNKWTLKGLPHGHIEAIEKLKLAGSYYKR</sequence>
<dbReference type="PROSITE" id="PS50125">
    <property type="entry name" value="GUANYLATE_CYCLASE_2"/>
    <property type="match status" value="1"/>
</dbReference>
<feature type="coiled-coil region" evidence="1">
    <location>
        <begin position="325"/>
        <end position="355"/>
    </location>
</feature>
<name>A0A9Q4AEA7_9FIRM</name>
<dbReference type="GO" id="GO:0035556">
    <property type="term" value="P:intracellular signal transduction"/>
    <property type="evidence" value="ECO:0007669"/>
    <property type="project" value="InterPro"/>
</dbReference>